<sequence>MVSAPLFWGDAPDQRYLAARSSFDAGAGLLLLLHLQGAFEEEVPTPVTRTGKEEIERESSLEETQHDSEVEELSDAERARRDAVIEKLYADMGMEPLSKVKPDVMATDDVIADSLAEVLGKPRRAGVPLWRTPTQTPQRATSVRGREIRLCARDHSLLEHCDAVDRSRSHHGRGRVGPEPRRHACCQFHSTSGP</sequence>
<proteinExistence type="predicted"/>
<feature type="region of interest" description="Disordered" evidence="1">
    <location>
        <begin position="44"/>
        <end position="77"/>
    </location>
</feature>
<accession>A0A0F9V9I6</accession>
<evidence type="ECO:0000313" key="2">
    <source>
        <dbReference type="EMBL" id="KKO01796.1"/>
    </source>
</evidence>
<reference evidence="2" key="1">
    <citation type="journal article" date="2015" name="Nature">
        <title>Complex archaea that bridge the gap between prokaryotes and eukaryotes.</title>
        <authorList>
            <person name="Spang A."/>
            <person name="Saw J.H."/>
            <person name="Jorgensen S.L."/>
            <person name="Zaremba-Niedzwiedzka K."/>
            <person name="Martijn J."/>
            <person name="Lind A.E."/>
            <person name="van Eijk R."/>
            <person name="Schleper C."/>
            <person name="Guy L."/>
            <person name="Ettema T.J."/>
        </authorList>
    </citation>
    <scope>NUCLEOTIDE SEQUENCE</scope>
</reference>
<dbReference type="AlphaFoldDB" id="A0A0F9V9I6"/>
<protein>
    <submittedName>
        <fullName evidence="2">Uncharacterized protein</fullName>
    </submittedName>
</protein>
<organism evidence="2">
    <name type="scientific">marine sediment metagenome</name>
    <dbReference type="NCBI Taxonomy" id="412755"/>
    <lineage>
        <taxon>unclassified sequences</taxon>
        <taxon>metagenomes</taxon>
        <taxon>ecological metagenomes</taxon>
    </lineage>
</organism>
<feature type="region of interest" description="Disordered" evidence="1">
    <location>
        <begin position="165"/>
        <end position="194"/>
    </location>
</feature>
<gene>
    <name evidence="2" type="ORF">LCGC14_0111170</name>
</gene>
<dbReference type="EMBL" id="LAZR01000033">
    <property type="protein sequence ID" value="KKO01796.1"/>
    <property type="molecule type" value="Genomic_DNA"/>
</dbReference>
<evidence type="ECO:0000256" key="1">
    <source>
        <dbReference type="SAM" id="MobiDB-lite"/>
    </source>
</evidence>
<comment type="caution">
    <text evidence="2">The sequence shown here is derived from an EMBL/GenBank/DDBJ whole genome shotgun (WGS) entry which is preliminary data.</text>
</comment>
<name>A0A0F9V9I6_9ZZZZ</name>
<feature type="compositionally biased region" description="Basic and acidic residues" evidence="1">
    <location>
        <begin position="50"/>
        <end position="68"/>
    </location>
</feature>